<dbReference type="GO" id="GO:0008168">
    <property type="term" value="F:methyltransferase activity"/>
    <property type="evidence" value="ECO:0007669"/>
    <property type="project" value="UniProtKB-KW"/>
</dbReference>
<protein>
    <submittedName>
        <fullName evidence="2">SAM-dependent methyltransferases</fullName>
    </submittedName>
</protein>
<dbReference type="HOGENOM" id="CLU_1159965_0_0_5"/>
<evidence type="ECO:0000313" key="2">
    <source>
        <dbReference type="EMBL" id="CDL00956.1"/>
    </source>
</evidence>
<dbReference type="SUPFAM" id="SSF53335">
    <property type="entry name" value="S-adenosyl-L-methionine-dependent methyltransferases"/>
    <property type="match status" value="1"/>
</dbReference>
<reference evidence="2 3" key="1">
    <citation type="journal article" date="2014" name="Genome Announc.">
        <title>Complete genome sequence of Magnetospirillum gryphiswaldense MSR-1.</title>
        <authorList>
            <person name="Wang X."/>
            <person name="Wang Q."/>
            <person name="Zhang W."/>
            <person name="Wang Y."/>
            <person name="Li L."/>
            <person name="Wen T."/>
            <person name="Zhang T."/>
            <person name="Zhang Y."/>
            <person name="Xu J."/>
            <person name="Hu J."/>
            <person name="Li S."/>
            <person name="Liu L."/>
            <person name="Liu J."/>
            <person name="Jiang W."/>
            <person name="Tian J."/>
            <person name="Li Y."/>
            <person name="Schuler D."/>
            <person name="Wang L."/>
            <person name="Li J."/>
        </authorList>
    </citation>
    <scope>NUCLEOTIDE SEQUENCE [LARGE SCALE GENOMIC DNA]</scope>
    <source>
        <strain evidence="3">DSM 6361 / JCM 21280 / NBRC 15271 / MSR-1</strain>
    </source>
</reference>
<dbReference type="Gene3D" id="3.40.50.150">
    <property type="entry name" value="Vaccinia Virus protein VP39"/>
    <property type="match status" value="1"/>
</dbReference>
<proteinExistence type="predicted"/>
<organism evidence="2 3">
    <name type="scientific">Magnetospirillum gryphiswaldense (strain DSM 6361 / JCM 21280 / NBRC 15271 / MSR-1)</name>
    <dbReference type="NCBI Taxonomy" id="431944"/>
    <lineage>
        <taxon>Bacteria</taxon>
        <taxon>Pseudomonadati</taxon>
        <taxon>Pseudomonadota</taxon>
        <taxon>Alphaproteobacteria</taxon>
        <taxon>Rhodospirillales</taxon>
        <taxon>Rhodospirillaceae</taxon>
        <taxon>Magnetospirillum</taxon>
    </lineage>
</organism>
<keyword evidence="3" id="KW-1185">Reference proteome</keyword>
<dbReference type="CDD" id="cd02440">
    <property type="entry name" value="AdoMet_MTases"/>
    <property type="match status" value="1"/>
</dbReference>
<dbReference type="AlphaFoldDB" id="V6F8N4"/>
<name>V6F8N4_MAGGM</name>
<dbReference type="Pfam" id="PF13649">
    <property type="entry name" value="Methyltransf_25"/>
    <property type="match status" value="1"/>
</dbReference>
<dbReference type="STRING" id="1430440.MGMSRv2__3741"/>
<feature type="domain" description="Methyltransferase" evidence="1">
    <location>
        <begin position="74"/>
        <end position="143"/>
    </location>
</feature>
<dbReference type="EMBL" id="HG794546">
    <property type="protein sequence ID" value="CDL00956.1"/>
    <property type="molecule type" value="Genomic_DNA"/>
</dbReference>
<sequence length="239" mass="25929">MSTDDEWMRPDRLAQAAAAECGNLSAGGDFGSYARANSTGSLAGSGIESHNLVFADARVALYEQIWRVLRLNAIADIGCGLGLTSAALARKFPAARVHGYELSPDAVEFARRSFPQATFECRAIGKDSVLGPRFDLILCQEFYPFTRTADLALQTDILQGLCAIWRMAAVSSSSCRNAITTPPSWSIWTVSPALPSNGRSCPMTGCSAPCRSCLWRGWPLSSWNWRRVCHGTSTLSSRL</sequence>
<evidence type="ECO:0000259" key="1">
    <source>
        <dbReference type="Pfam" id="PF13649"/>
    </source>
</evidence>
<keyword evidence="2" id="KW-0808">Transferase</keyword>
<dbReference type="InterPro" id="IPR029063">
    <property type="entry name" value="SAM-dependent_MTases_sf"/>
</dbReference>
<accession>V6F8N4</accession>
<gene>
    <name evidence="2" type="ordered locus">MGMSRv2__3741</name>
</gene>
<keyword evidence="2" id="KW-0489">Methyltransferase</keyword>
<dbReference type="GO" id="GO:0032259">
    <property type="term" value="P:methylation"/>
    <property type="evidence" value="ECO:0007669"/>
    <property type="project" value="UniProtKB-KW"/>
</dbReference>
<evidence type="ECO:0000313" key="3">
    <source>
        <dbReference type="Proteomes" id="UP000018922"/>
    </source>
</evidence>
<dbReference type="InterPro" id="IPR041698">
    <property type="entry name" value="Methyltransf_25"/>
</dbReference>
<dbReference type="Proteomes" id="UP000018922">
    <property type="component" value="Chromosome I"/>
</dbReference>
<dbReference type="KEGG" id="mgy:MGMSRv2__3741"/>